<dbReference type="SUPFAM" id="SSF52518">
    <property type="entry name" value="Thiamin diphosphate-binding fold (THDP-binding)"/>
    <property type="match status" value="1"/>
</dbReference>
<evidence type="ECO:0000256" key="2">
    <source>
        <dbReference type="ARBA" id="ARBA00006939"/>
    </source>
</evidence>
<feature type="transmembrane region" description="Helical" evidence="8">
    <location>
        <begin position="117"/>
        <end position="142"/>
    </location>
</feature>
<comment type="caution">
    <text evidence="9">The sequence shown here is derived from an EMBL/GenBank/DDBJ whole genome shotgun (WGS) entry which is preliminary data.</text>
</comment>
<organism evidence="9 10">
    <name type="scientific">Candidatus Borkfalkia excrementigallinarum</name>
    <dbReference type="NCBI Taxonomy" id="2838506"/>
    <lineage>
        <taxon>Bacteria</taxon>
        <taxon>Bacillati</taxon>
        <taxon>Bacillota</taxon>
        <taxon>Clostridia</taxon>
        <taxon>Christensenellales</taxon>
        <taxon>Christensenellaceae</taxon>
        <taxon>Candidatus Borkfalkia</taxon>
    </lineage>
</organism>
<evidence type="ECO:0000256" key="3">
    <source>
        <dbReference type="ARBA" id="ARBA00022475"/>
    </source>
</evidence>
<proteinExistence type="inferred from homology"/>
<feature type="transmembrane region" description="Helical" evidence="8">
    <location>
        <begin position="211"/>
        <end position="231"/>
    </location>
</feature>
<keyword evidence="3" id="KW-1003">Cell membrane</keyword>
<dbReference type="PANTHER" id="PTHR11040:SF211">
    <property type="entry name" value="ZINC TRANSPORTER ZIP11"/>
    <property type="match status" value="1"/>
</dbReference>
<reference evidence="9" key="2">
    <citation type="submission" date="2021-04" db="EMBL/GenBank/DDBJ databases">
        <authorList>
            <person name="Gilroy R."/>
        </authorList>
    </citation>
    <scope>NUCLEOTIDE SEQUENCE</scope>
    <source>
        <strain evidence="9">1345</strain>
    </source>
</reference>
<keyword evidence="5" id="KW-0862">Zinc</keyword>
<evidence type="ECO:0000256" key="5">
    <source>
        <dbReference type="ARBA" id="ARBA00022833"/>
    </source>
</evidence>
<feature type="transmembrane region" description="Helical" evidence="8">
    <location>
        <begin position="39"/>
        <end position="58"/>
    </location>
</feature>
<dbReference type="GO" id="GO:0005385">
    <property type="term" value="F:zinc ion transmembrane transporter activity"/>
    <property type="evidence" value="ECO:0007669"/>
    <property type="project" value="TreeGrafter"/>
</dbReference>
<protein>
    <submittedName>
        <fullName evidence="9">ZIP family metal transporter</fullName>
    </submittedName>
</protein>
<evidence type="ECO:0000256" key="7">
    <source>
        <dbReference type="ARBA" id="ARBA00023136"/>
    </source>
</evidence>
<dbReference type="AlphaFoldDB" id="A0A9D1ZXM7"/>
<evidence type="ECO:0000256" key="4">
    <source>
        <dbReference type="ARBA" id="ARBA00022692"/>
    </source>
</evidence>
<sequence>MSATAMTALGFCIIFVATTAGAALVFFFKGELSGKLNTLFLGFASGVMVAASVWSLLIPSIEGAGETYGALSFLPAVIGFLLGGAFLVLIDKLVPHFHKGTNEEEGLKSHLNKSAKLFLAVTIHNIPEGLAVGFAFGAAAALGEEGAFVSALGLAVGMAIQNFPEGAAVSLPMKTATGSRGKAFLYGMGSGAVEPVFAVIGYFLAANLTAVQPWFLAFAAGAMIFVVVEDLIPDAHLSEHPHFGTWGAMLGFAVMMALDVALG</sequence>
<evidence type="ECO:0000256" key="6">
    <source>
        <dbReference type="ARBA" id="ARBA00022989"/>
    </source>
</evidence>
<keyword evidence="4 8" id="KW-0812">Transmembrane</keyword>
<feature type="transmembrane region" description="Helical" evidence="8">
    <location>
        <begin position="70"/>
        <end position="90"/>
    </location>
</feature>
<reference evidence="9" key="1">
    <citation type="journal article" date="2021" name="PeerJ">
        <title>Extensive microbial diversity within the chicken gut microbiome revealed by metagenomics and culture.</title>
        <authorList>
            <person name="Gilroy R."/>
            <person name="Ravi A."/>
            <person name="Getino M."/>
            <person name="Pursley I."/>
            <person name="Horton D.L."/>
            <person name="Alikhan N.F."/>
            <person name="Baker D."/>
            <person name="Gharbi K."/>
            <person name="Hall N."/>
            <person name="Watson M."/>
            <person name="Adriaenssens E.M."/>
            <person name="Foster-Nyarko E."/>
            <person name="Jarju S."/>
            <person name="Secka A."/>
            <person name="Antonio M."/>
            <person name="Oren A."/>
            <person name="Chaudhuri R.R."/>
            <person name="La Ragione R."/>
            <person name="Hildebrand F."/>
            <person name="Pallen M.J."/>
        </authorList>
    </citation>
    <scope>NUCLEOTIDE SEQUENCE</scope>
    <source>
        <strain evidence="9">1345</strain>
    </source>
</reference>
<evidence type="ECO:0000313" key="10">
    <source>
        <dbReference type="Proteomes" id="UP000886750"/>
    </source>
</evidence>
<feature type="transmembrane region" description="Helical" evidence="8">
    <location>
        <begin position="243"/>
        <end position="262"/>
    </location>
</feature>
<feature type="transmembrane region" description="Helical" evidence="8">
    <location>
        <begin position="6"/>
        <end position="27"/>
    </location>
</feature>
<keyword evidence="7 8" id="KW-0472">Membrane</keyword>
<feature type="transmembrane region" description="Helical" evidence="8">
    <location>
        <begin position="148"/>
        <end position="171"/>
    </location>
</feature>
<evidence type="ECO:0000256" key="8">
    <source>
        <dbReference type="SAM" id="Phobius"/>
    </source>
</evidence>
<gene>
    <name evidence="9" type="ORF">H9729_07750</name>
</gene>
<keyword evidence="6 8" id="KW-1133">Transmembrane helix</keyword>
<dbReference type="PANTHER" id="PTHR11040">
    <property type="entry name" value="ZINC/IRON TRANSPORTER"/>
    <property type="match status" value="1"/>
</dbReference>
<dbReference type="Proteomes" id="UP000886750">
    <property type="component" value="Unassembled WGS sequence"/>
</dbReference>
<dbReference type="InterPro" id="IPR003689">
    <property type="entry name" value="ZIP"/>
</dbReference>
<comment type="subcellular location">
    <subcellularLocation>
        <location evidence="1">Cell membrane</location>
        <topology evidence="1">Multi-pass membrane protein</topology>
    </subcellularLocation>
</comment>
<comment type="similarity">
    <text evidence="2">Belongs to the ZIP transporter (TC 2.A.5) family.</text>
</comment>
<evidence type="ECO:0000313" key="9">
    <source>
        <dbReference type="EMBL" id="HIY97568.1"/>
    </source>
</evidence>
<dbReference type="GO" id="GO:0005886">
    <property type="term" value="C:plasma membrane"/>
    <property type="evidence" value="ECO:0007669"/>
    <property type="project" value="UniProtKB-SubCell"/>
</dbReference>
<dbReference type="EMBL" id="DXCQ01000072">
    <property type="protein sequence ID" value="HIY97568.1"/>
    <property type="molecule type" value="Genomic_DNA"/>
</dbReference>
<dbReference type="Pfam" id="PF02535">
    <property type="entry name" value="Zip"/>
    <property type="match status" value="1"/>
</dbReference>
<accession>A0A9D1ZXM7</accession>
<name>A0A9D1ZXM7_9FIRM</name>
<dbReference type="InterPro" id="IPR029061">
    <property type="entry name" value="THDP-binding"/>
</dbReference>
<evidence type="ECO:0000256" key="1">
    <source>
        <dbReference type="ARBA" id="ARBA00004651"/>
    </source>
</evidence>
<feature type="transmembrane region" description="Helical" evidence="8">
    <location>
        <begin position="183"/>
        <end position="205"/>
    </location>
</feature>